<dbReference type="EMBL" id="CP053697">
    <property type="protein sequence ID" value="QKE63522.1"/>
    <property type="molecule type" value="Genomic_DNA"/>
</dbReference>
<organism evidence="2 3">
    <name type="scientific">Aquipseudomonas campi</name>
    <dbReference type="NCBI Taxonomy" id="2731681"/>
    <lineage>
        <taxon>Bacteria</taxon>
        <taxon>Pseudomonadati</taxon>
        <taxon>Pseudomonadota</taxon>
        <taxon>Gammaproteobacteria</taxon>
        <taxon>Pseudomonadales</taxon>
        <taxon>Pseudomonadaceae</taxon>
        <taxon>Aquipseudomonas</taxon>
    </lineage>
</organism>
<name>A0A6M8FGR5_9GAMM</name>
<evidence type="ECO:0000313" key="3">
    <source>
        <dbReference type="Proteomes" id="UP000501379"/>
    </source>
</evidence>
<dbReference type="KEGG" id="pcam:HNE05_09170"/>
<keyword evidence="3" id="KW-1185">Reference proteome</keyword>
<protein>
    <submittedName>
        <fullName evidence="2">Uncharacterized protein</fullName>
    </submittedName>
</protein>
<dbReference type="Proteomes" id="UP000501379">
    <property type="component" value="Chromosome"/>
</dbReference>
<reference evidence="2" key="1">
    <citation type="submission" date="2020-07" db="EMBL/GenBank/DDBJ databases">
        <title>Nitrate ammonifying Pseudomonas campi sp. nov. isolated from German agricultural grassland.</title>
        <authorList>
            <person name="Timsy T."/>
            <person name="Ulrich A."/>
            <person name="Spanner T."/>
            <person name="Foesel B."/>
            <person name="Kolb S."/>
            <person name="Horn M.A."/>
            <person name="Behrendt U."/>
        </authorList>
    </citation>
    <scope>NUCLEOTIDE SEQUENCE</scope>
    <source>
        <strain evidence="2">S1-A32-2</strain>
    </source>
</reference>
<keyword evidence="1" id="KW-0732">Signal</keyword>
<gene>
    <name evidence="2" type="ORF">HNE05_09170</name>
</gene>
<dbReference type="AlphaFoldDB" id="A0A6M8FGR5"/>
<feature type="chain" id="PRO_5026698436" evidence="1">
    <location>
        <begin position="20"/>
        <end position="249"/>
    </location>
</feature>
<evidence type="ECO:0000313" key="2">
    <source>
        <dbReference type="EMBL" id="QKE63522.1"/>
    </source>
</evidence>
<dbReference type="RefSeq" id="WP_173207164.1">
    <property type="nucleotide sequence ID" value="NZ_CP053697.2"/>
</dbReference>
<sequence>MRSFILFCVLSLGLLPAQAQVSLRDAQLLSEVGSRAQLLSASALLYFNPALRTPDPRSLTAAYYHLNTLASHVQQLGQPSALARPLQAIQRSFAELDGLSSKEQQRYPALLEALLLQQRQLQQAAGEAYADAGLSEPTSLSLLHQQSQDLASLLLDQQVRQYPWPSGAPVPLLGKRVQLLDQLVAQRFTQLQVAEEQQQLLTGVRRNYQFVRSILMDTQAGGQGGAEFYLTRAVLDLDELALNQVESAP</sequence>
<accession>A0A6M8FGR5</accession>
<evidence type="ECO:0000256" key="1">
    <source>
        <dbReference type="SAM" id="SignalP"/>
    </source>
</evidence>
<feature type="signal peptide" evidence="1">
    <location>
        <begin position="1"/>
        <end position="19"/>
    </location>
</feature>
<proteinExistence type="predicted"/>